<gene>
    <name evidence="8" type="primary">rex_1</name>
    <name evidence="6" type="synonym">rex</name>
    <name evidence="8" type="ORF">METESE_03940</name>
</gene>
<dbReference type="HAMAP" id="MF_01131">
    <property type="entry name" value="Rex"/>
    <property type="match status" value="1"/>
</dbReference>
<dbReference type="GO" id="GO:0051775">
    <property type="term" value="P:response to redox state"/>
    <property type="evidence" value="ECO:0007669"/>
    <property type="project" value="InterPro"/>
</dbReference>
<keyword evidence="4 6" id="KW-0238">DNA-binding</keyword>
<reference evidence="8" key="1">
    <citation type="journal article" date="2023" name="Int. J. Syst. Evol. Microbiol.">
        <title>Mesoterricola silvestris gen. nov., sp. nov., Mesoterricola sediminis sp. nov., Geothrix oryzae sp. nov., Geothrix edaphica sp. nov., Geothrix rubra sp. nov., and Geothrix limicola sp. nov., six novel members of Acidobacteriota isolated from soils.</title>
        <authorList>
            <person name="Itoh H."/>
            <person name="Sugisawa Y."/>
            <person name="Mise K."/>
            <person name="Xu Z."/>
            <person name="Kuniyasu M."/>
            <person name="Ushijima N."/>
            <person name="Kawano K."/>
            <person name="Kobayashi E."/>
            <person name="Shiratori Y."/>
            <person name="Masuda Y."/>
            <person name="Senoo K."/>
        </authorList>
    </citation>
    <scope>NUCLEOTIDE SEQUENCE</scope>
    <source>
        <strain evidence="8">W786</strain>
    </source>
</reference>
<dbReference type="InterPro" id="IPR036388">
    <property type="entry name" value="WH-like_DNA-bd_sf"/>
</dbReference>
<dbReference type="RefSeq" id="WP_243330779.1">
    <property type="nucleotide sequence ID" value="NZ_AP027081.1"/>
</dbReference>
<dbReference type="SMART" id="SM00881">
    <property type="entry name" value="CoA_binding"/>
    <property type="match status" value="1"/>
</dbReference>
<dbReference type="SUPFAM" id="SSF46785">
    <property type="entry name" value="Winged helix' DNA-binding domain"/>
    <property type="match status" value="1"/>
</dbReference>
<dbReference type="NCBIfam" id="NF003995">
    <property type="entry name" value="PRK05472.2-4"/>
    <property type="match status" value="1"/>
</dbReference>
<dbReference type="Proteomes" id="UP001228113">
    <property type="component" value="Chromosome"/>
</dbReference>
<feature type="domain" description="CoA-binding" evidence="7">
    <location>
        <begin position="81"/>
        <end position="181"/>
    </location>
</feature>
<evidence type="ECO:0000256" key="2">
    <source>
        <dbReference type="ARBA" id="ARBA00022491"/>
    </source>
</evidence>
<dbReference type="Gene3D" id="1.10.10.10">
    <property type="entry name" value="Winged helix-like DNA-binding domain superfamily/Winged helix DNA-binding domain"/>
    <property type="match status" value="1"/>
</dbReference>
<proteinExistence type="inferred from homology"/>
<dbReference type="KEGG" id="msea:METESE_03940"/>
<keyword evidence="1 6" id="KW-0963">Cytoplasm</keyword>
<keyword evidence="5 6" id="KW-0804">Transcription</keyword>
<evidence type="ECO:0000256" key="3">
    <source>
        <dbReference type="ARBA" id="ARBA00023015"/>
    </source>
</evidence>
<dbReference type="NCBIfam" id="NF003996">
    <property type="entry name" value="PRK05472.2-5"/>
    <property type="match status" value="1"/>
</dbReference>
<comment type="subcellular location">
    <subcellularLocation>
        <location evidence="6">Cytoplasm</location>
    </subcellularLocation>
</comment>
<dbReference type="PANTHER" id="PTHR35786">
    <property type="entry name" value="REDOX-SENSING TRANSCRIPTIONAL REPRESSOR REX"/>
    <property type="match status" value="1"/>
</dbReference>
<dbReference type="Pfam" id="PF02629">
    <property type="entry name" value="CoA_binding"/>
    <property type="match status" value="1"/>
</dbReference>
<name>A0AA48H0W0_9BACT</name>
<dbReference type="GO" id="GO:0045892">
    <property type="term" value="P:negative regulation of DNA-templated transcription"/>
    <property type="evidence" value="ECO:0007669"/>
    <property type="project" value="InterPro"/>
</dbReference>
<keyword evidence="6" id="KW-0520">NAD</keyword>
<dbReference type="Pfam" id="PF06971">
    <property type="entry name" value="Put_DNA-bind_N"/>
    <property type="match status" value="1"/>
</dbReference>
<evidence type="ECO:0000256" key="4">
    <source>
        <dbReference type="ARBA" id="ARBA00023125"/>
    </source>
</evidence>
<evidence type="ECO:0000256" key="5">
    <source>
        <dbReference type="ARBA" id="ARBA00023163"/>
    </source>
</evidence>
<accession>A0AA48H0W0</accession>
<dbReference type="InterPro" id="IPR036291">
    <property type="entry name" value="NAD(P)-bd_dom_sf"/>
</dbReference>
<evidence type="ECO:0000256" key="6">
    <source>
        <dbReference type="HAMAP-Rule" id="MF_01131"/>
    </source>
</evidence>
<evidence type="ECO:0000313" key="8">
    <source>
        <dbReference type="EMBL" id="BDU75436.1"/>
    </source>
</evidence>
<dbReference type="InterPro" id="IPR003781">
    <property type="entry name" value="CoA-bd"/>
</dbReference>
<dbReference type="SUPFAM" id="SSF51735">
    <property type="entry name" value="NAD(P)-binding Rossmann-fold domains"/>
    <property type="match status" value="1"/>
</dbReference>
<evidence type="ECO:0000313" key="9">
    <source>
        <dbReference type="Proteomes" id="UP001228113"/>
    </source>
</evidence>
<feature type="DNA-binding region" description="H-T-H motif" evidence="6">
    <location>
        <begin position="17"/>
        <end position="56"/>
    </location>
</feature>
<dbReference type="GO" id="GO:0003700">
    <property type="term" value="F:DNA-binding transcription factor activity"/>
    <property type="evidence" value="ECO:0007669"/>
    <property type="project" value="UniProtKB-UniRule"/>
</dbReference>
<evidence type="ECO:0000256" key="1">
    <source>
        <dbReference type="ARBA" id="ARBA00022490"/>
    </source>
</evidence>
<dbReference type="InterPro" id="IPR022876">
    <property type="entry name" value="Tscrpt_rep_Rex"/>
</dbReference>
<protein>
    <recommendedName>
        <fullName evidence="6">Redox-sensing transcriptional repressor Rex</fullName>
    </recommendedName>
</protein>
<comment type="function">
    <text evidence="6">Modulates transcription in response to changes in cellular NADH/NAD(+) redox state.</text>
</comment>
<organism evidence="8 9">
    <name type="scientific">Mesoterricola sediminis</name>
    <dbReference type="NCBI Taxonomy" id="2927980"/>
    <lineage>
        <taxon>Bacteria</taxon>
        <taxon>Pseudomonadati</taxon>
        <taxon>Acidobacteriota</taxon>
        <taxon>Holophagae</taxon>
        <taxon>Holophagales</taxon>
        <taxon>Holophagaceae</taxon>
        <taxon>Mesoterricola</taxon>
    </lineage>
</organism>
<evidence type="ECO:0000259" key="7">
    <source>
        <dbReference type="SMART" id="SM00881"/>
    </source>
</evidence>
<dbReference type="PANTHER" id="PTHR35786:SF1">
    <property type="entry name" value="REDOX-SENSING TRANSCRIPTIONAL REPRESSOR REX 1"/>
    <property type="match status" value="1"/>
</dbReference>
<dbReference type="InterPro" id="IPR009718">
    <property type="entry name" value="Rex_DNA-bd_C_dom"/>
</dbReference>
<dbReference type="GO" id="GO:0005737">
    <property type="term" value="C:cytoplasm"/>
    <property type="evidence" value="ECO:0007669"/>
    <property type="project" value="UniProtKB-SubCell"/>
</dbReference>
<comment type="similarity">
    <text evidence="6">Belongs to the transcriptional regulatory Rex family.</text>
</comment>
<dbReference type="AlphaFoldDB" id="A0AA48H0W0"/>
<dbReference type="EMBL" id="AP027081">
    <property type="protein sequence ID" value="BDU75436.1"/>
    <property type="molecule type" value="Genomic_DNA"/>
</dbReference>
<dbReference type="Gene3D" id="3.40.50.720">
    <property type="entry name" value="NAD(P)-binding Rossmann-like Domain"/>
    <property type="match status" value="1"/>
</dbReference>
<dbReference type="InterPro" id="IPR036390">
    <property type="entry name" value="WH_DNA-bd_sf"/>
</dbReference>
<keyword evidence="9" id="KW-1185">Reference proteome</keyword>
<sequence length="221" mass="23925">MPAPQAVPIPTLRRLPRYYQFLSRLQGAGHDQVSAAHMAEVLGVHHTQVRKDLAMTGCQGRPKTGHRVADLMRAIEGFLHWDNQSEAFLVGVGSLGTALLNYRGFERAGARIVAAFDADPRKAGTSVGDVPILPIEKLRDLGRRMHISIGILTVPPESAQATADLMVAAGIRAIWNLAPVTLEVPPDVIVENLEIFASFALLLRRLADSPVEAEAEVHPGL</sequence>
<feature type="binding site" evidence="6">
    <location>
        <begin position="91"/>
        <end position="96"/>
    </location>
    <ligand>
        <name>NAD(+)</name>
        <dbReference type="ChEBI" id="CHEBI:57540"/>
    </ligand>
</feature>
<keyword evidence="3 6" id="KW-0805">Transcription regulation</keyword>
<comment type="subunit">
    <text evidence="6">Homodimer.</text>
</comment>
<dbReference type="GO" id="GO:0003677">
    <property type="term" value="F:DNA binding"/>
    <property type="evidence" value="ECO:0007669"/>
    <property type="project" value="UniProtKB-UniRule"/>
</dbReference>
<keyword evidence="2 6" id="KW-0678">Repressor</keyword>
<dbReference type="NCBIfam" id="NF003994">
    <property type="entry name" value="PRK05472.2-3"/>
    <property type="match status" value="1"/>
</dbReference>